<dbReference type="PANTHER" id="PTHR11961">
    <property type="entry name" value="CYTOCHROME C"/>
    <property type="match status" value="1"/>
</dbReference>
<keyword evidence="5 11" id="KW-0679">Respiratory chain</keyword>
<keyword evidence="14" id="KW-1185">Reference proteome</keyword>
<dbReference type="InterPro" id="IPR002327">
    <property type="entry name" value="Cyt_c_1A/1B"/>
</dbReference>
<evidence type="ECO:0000313" key="13">
    <source>
        <dbReference type="EMBL" id="KAG0253255.1"/>
    </source>
</evidence>
<evidence type="ECO:0000256" key="4">
    <source>
        <dbReference type="ARBA" id="ARBA00022617"/>
    </source>
</evidence>
<dbReference type="GO" id="GO:0020037">
    <property type="term" value="F:heme binding"/>
    <property type="evidence" value="ECO:0007669"/>
    <property type="project" value="InterPro"/>
</dbReference>
<keyword evidence="7 11" id="KW-0249">Electron transport</keyword>
<dbReference type="Gene3D" id="1.10.760.10">
    <property type="entry name" value="Cytochrome c-like domain"/>
    <property type="match status" value="1"/>
</dbReference>
<keyword evidence="11" id="KW-0496">Mitochondrion</keyword>
<dbReference type="GO" id="GO:0009055">
    <property type="term" value="F:electron transfer activity"/>
    <property type="evidence" value="ECO:0007669"/>
    <property type="project" value="InterPro"/>
</dbReference>
<protein>
    <submittedName>
        <fullName evidence="13">Iso-1-cytochrome c</fullName>
    </submittedName>
</protein>
<keyword evidence="3 11" id="KW-0813">Transport</keyword>
<evidence type="ECO:0000256" key="7">
    <source>
        <dbReference type="ARBA" id="ARBA00022982"/>
    </source>
</evidence>
<proteinExistence type="inferred from homology"/>
<comment type="similarity">
    <text evidence="2 10">Belongs to the cytochrome c family.</text>
</comment>
<gene>
    <name evidence="13" type="primary">CYC1_2</name>
    <name evidence="13" type="ORF">DFQ27_007517</name>
</gene>
<evidence type="ECO:0000313" key="14">
    <source>
        <dbReference type="Proteomes" id="UP000807716"/>
    </source>
</evidence>
<organism evidence="13 14">
    <name type="scientific">Actinomortierella ambigua</name>
    <dbReference type="NCBI Taxonomy" id="1343610"/>
    <lineage>
        <taxon>Eukaryota</taxon>
        <taxon>Fungi</taxon>
        <taxon>Fungi incertae sedis</taxon>
        <taxon>Mucoromycota</taxon>
        <taxon>Mortierellomycotina</taxon>
        <taxon>Mortierellomycetes</taxon>
        <taxon>Mortierellales</taxon>
        <taxon>Mortierellaceae</taxon>
        <taxon>Actinomortierella</taxon>
    </lineage>
</organism>
<evidence type="ECO:0000259" key="12">
    <source>
        <dbReference type="PROSITE" id="PS51007"/>
    </source>
</evidence>
<dbReference type="InterPro" id="IPR009056">
    <property type="entry name" value="Cyt_c-like_dom"/>
</dbReference>
<dbReference type="AlphaFoldDB" id="A0A9P6PW12"/>
<keyword evidence="6 9" id="KW-0479">Metal-binding</keyword>
<evidence type="ECO:0000256" key="2">
    <source>
        <dbReference type="ARBA" id="ARBA00006488"/>
    </source>
</evidence>
<evidence type="ECO:0000256" key="9">
    <source>
        <dbReference type="PROSITE-ProRule" id="PRU00433"/>
    </source>
</evidence>
<dbReference type="PROSITE" id="PS51007">
    <property type="entry name" value="CYTC"/>
    <property type="match status" value="1"/>
</dbReference>
<name>A0A9P6PW12_9FUNG</name>
<evidence type="ECO:0000256" key="5">
    <source>
        <dbReference type="ARBA" id="ARBA00022660"/>
    </source>
</evidence>
<reference evidence="13" key="1">
    <citation type="journal article" date="2020" name="Fungal Divers.">
        <title>Resolving the Mortierellaceae phylogeny through synthesis of multi-gene phylogenetics and phylogenomics.</title>
        <authorList>
            <person name="Vandepol N."/>
            <person name="Liber J."/>
            <person name="Desiro A."/>
            <person name="Na H."/>
            <person name="Kennedy M."/>
            <person name="Barry K."/>
            <person name="Grigoriev I.V."/>
            <person name="Miller A.N."/>
            <person name="O'Donnell K."/>
            <person name="Stajich J.E."/>
            <person name="Bonito G."/>
        </authorList>
    </citation>
    <scope>NUCLEOTIDE SEQUENCE</scope>
    <source>
        <strain evidence="13">BC1065</strain>
    </source>
</reference>
<dbReference type="OrthoDB" id="449280at2759"/>
<comment type="function">
    <text evidence="11">Electron carrier protein. The oxidized form of the cytochrome c heme group can accept an electron from the heme group of the cytochrome c1 subunit of cytochrome reductase. Cytochrome c then transfers this electron to the cytochrome oxidase complex, the final protein carrier in the mitochondrial electron-transport chain.</text>
</comment>
<evidence type="ECO:0000256" key="10">
    <source>
        <dbReference type="RuleBase" id="RU004426"/>
    </source>
</evidence>
<keyword evidence="8 9" id="KW-0408">Iron</keyword>
<dbReference type="InterPro" id="IPR036909">
    <property type="entry name" value="Cyt_c-like_dom_sf"/>
</dbReference>
<accession>A0A9P6PW12</accession>
<dbReference type="SUPFAM" id="SSF46626">
    <property type="entry name" value="Cytochrome c"/>
    <property type="match status" value="1"/>
</dbReference>
<evidence type="ECO:0000256" key="3">
    <source>
        <dbReference type="ARBA" id="ARBA00022448"/>
    </source>
</evidence>
<evidence type="ECO:0000256" key="8">
    <source>
        <dbReference type="ARBA" id="ARBA00023004"/>
    </source>
</evidence>
<dbReference type="Proteomes" id="UP000807716">
    <property type="component" value="Unassembled WGS sequence"/>
</dbReference>
<evidence type="ECO:0000256" key="1">
    <source>
        <dbReference type="ARBA" id="ARBA00004569"/>
    </source>
</evidence>
<dbReference type="Pfam" id="PF00034">
    <property type="entry name" value="Cytochrom_C"/>
    <property type="match status" value="1"/>
</dbReference>
<dbReference type="PRINTS" id="PR00604">
    <property type="entry name" value="CYTCHRMECIAB"/>
</dbReference>
<dbReference type="GO" id="GO:0005758">
    <property type="term" value="C:mitochondrial intermembrane space"/>
    <property type="evidence" value="ECO:0007669"/>
    <property type="project" value="UniProtKB-SubCell"/>
</dbReference>
<comment type="subcellular location">
    <subcellularLocation>
        <location evidence="1">Mitochondrion intermembrane space</location>
    </subcellularLocation>
</comment>
<feature type="domain" description="Cytochrome c" evidence="12">
    <location>
        <begin position="4"/>
        <end position="105"/>
    </location>
</feature>
<evidence type="ECO:0000256" key="11">
    <source>
        <dbReference type="RuleBase" id="RU004427"/>
    </source>
</evidence>
<evidence type="ECO:0000256" key="6">
    <source>
        <dbReference type="ARBA" id="ARBA00022723"/>
    </source>
</evidence>
<sequence>MEKGDAIEGARLFRTRCSHCHTIAKGGMHKGGPNLYGIYGAPAGQAPWYMYSPANRNINVQWTHANLSSFLESPQTFMPGNKMSFRGLKDPQQRADLLAFLALQTDSAPKEQ</sequence>
<dbReference type="GO" id="GO:0046872">
    <property type="term" value="F:metal ion binding"/>
    <property type="evidence" value="ECO:0007669"/>
    <property type="project" value="UniProtKB-KW"/>
</dbReference>
<comment type="caution">
    <text evidence="13">The sequence shown here is derived from an EMBL/GenBank/DDBJ whole genome shotgun (WGS) entry which is preliminary data.</text>
</comment>
<comment type="PTM">
    <text evidence="11">Binds 1 heme group per subunit.</text>
</comment>
<dbReference type="EMBL" id="JAAAJB010000596">
    <property type="protein sequence ID" value="KAG0253255.1"/>
    <property type="molecule type" value="Genomic_DNA"/>
</dbReference>
<keyword evidence="4 9" id="KW-0349">Heme</keyword>